<dbReference type="Proteomes" id="UP000827986">
    <property type="component" value="Unassembled WGS sequence"/>
</dbReference>
<evidence type="ECO:0000313" key="2">
    <source>
        <dbReference type="Proteomes" id="UP000827986"/>
    </source>
</evidence>
<organism evidence="1 2">
    <name type="scientific">Mauremys mutica</name>
    <name type="common">yellowpond turtle</name>
    <dbReference type="NCBI Taxonomy" id="74926"/>
    <lineage>
        <taxon>Eukaryota</taxon>
        <taxon>Metazoa</taxon>
        <taxon>Chordata</taxon>
        <taxon>Craniata</taxon>
        <taxon>Vertebrata</taxon>
        <taxon>Euteleostomi</taxon>
        <taxon>Archelosauria</taxon>
        <taxon>Testudinata</taxon>
        <taxon>Testudines</taxon>
        <taxon>Cryptodira</taxon>
        <taxon>Durocryptodira</taxon>
        <taxon>Testudinoidea</taxon>
        <taxon>Geoemydidae</taxon>
        <taxon>Geoemydinae</taxon>
        <taxon>Mauremys</taxon>
    </lineage>
</organism>
<gene>
    <name evidence="1" type="ORF">KIL84_013714</name>
</gene>
<feature type="non-terminal residue" evidence="1">
    <location>
        <position position="1"/>
    </location>
</feature>
<reference evidence="1" key="1">
    <citation type="submission" date="2021-09" db="EMBL/GenBank/DDBJ databases">
        <title>The genome of Mauremys mutica provides insights into the evolution of semi-aquatic lifestyle.</title>
        <authorList>
            <person name="Gong S."/>
            <person name="Gao Y."/>
        </authorList>
    </citation>
    <scope>NUCLEOTIDE SEQUENCE</scope>
    <source>
        <strain evidence="1">MM-2020</strain>
        <tissue evidence="1">Muscle</tissue>
    </source>
</reference>
<dbReference type="AlphaFoldDB" id="A0A9D4ASP8"/>
<comment type="caution">
    <text evidence="1">The sequence shown here is derived from an EMBL/GenBank/DDBJ whole genome shotgun (WGS) entry which is preliminary data.</text>
</comment>
<proteinExistence type="predicted"/>
<keyword evidence="2" id="KW-1185">Reference proteome</keyword>
<evidence type="ECO:0000313" key="1">
    <source>
        <dbReference type="EMBL" id="KAH1169124.1"/>
    </source>
</evidence>
<feature type="non-terminal residue" evidence="1">
    <location>
        <position position="57"/>
    </location>
</feature>
<accession>A0A9D4ASP8</accession>
<protein>
    <submittedName>
        <fullName evidence="1">Uncharacterized protein</fullName>
    </submittedName>
</protein>
<name>A0A9D4ASP8_9SAUR</name>
<dbReference type="EMBL" id="JAHDVG010000485">
    <property type="protein sequence ID" value="KAH1169124.1"/>
    <property type="molecule type" value="Genomic_DNA"/>
</dbReference>
<sequence length="57" mass="6053">TASVTISSGRGPVPTLTRKHGVHCLLVPTSPHVETYVQALARMVTTQEAVEKGLVVE</sequence>